<dbReference type="Gene3D" id="3.30.70.1730">
    <property type="match status" value="1"/>
</dbReference>
<dbReference type="InterPro" id="IPR047865">
    <property type="entry name" value="Ribosomal_uL10_bac_type"/>
</dbReference>
<dbReference type="GO" id="GO:0005840">
    <property type="term" value="C:ribosome"/>
    <property type="evidence" value="ECO:0007669"/>
    <property type="project" value="UniProtKB-KW"/>
</dbReference>
<gene>
    <name evidence="7" type="ORF">A3A13_03915</name>
</gene>
<evidence type="ECO:0000256" key="5">
    <source>
        <dbReference type="ARBA" id="ARBA00035502"/>
    </source>
</evidence>
<name>A0A1F8GJL7_9BACT</name>
<dbReference type="Pfam" id="PF00466">
    <property type="entry name" value="Ribosomal_L10"/>
    <property type="match status" value="1"/>
</dbReference>
<protein>
    <recommendedName>
        <fullName evidence="4">Large ribosomal subunit protein uL10</fullName>
    </recommendedName>
    <alternativeName>
        <fullName evidence="5">50S ribosomal protein L10</fullName>
    </alternativeName>
</protein>
<evidence type="ECO:0000256" key="1">
    <source>
        <dbReference type="ARBA" id="ARBA00008889"/>
    </source>
</evidence>
<comment type="similarity">
    <text evidence="1">Belongs to the universal ribosomal protein uL10 family.</text>
</comment>
<dbReference type="CDD" id="cd05797">
    <property type="entry name" value="Ribosomal_L10"/>
    <property type="match status" value="1"/>
</dbReference>
<comment type="caution">
    <text evidence="7">The sequence shown here is derived from an EMBL/GenBank/DDBJ whole genome shotgun (WGS) entry which is preliminary data.</text>
</comment>
<organism evidence="7 8">
    <name type="scientific">Candidatus Yanofskybacteria bacterium RIFCSPLOWO2_01_FULL_43_22</name>
    <dbReference type="NCBI Taxonomy" id="1802695"/>
    <lineage>
        <taxon>Bacteria</taxon>
        <taxon>Candidatus Yanofskyibacteriota</taxon>
    </lineage>
</organism>
<keyword evidence="3" id="KW-0687">Ribonucleoprotein</keyword>
<dbReference type="AlphaFoldDB" id="A0A1F8GJL7"/>
<evidence type="ECO:0000256" key="4">
    <source>
        <dbReference type="ARBA" id="ARBA00035202"/>
    </source>
</evidence>
<sequence>MKSKTKKAEELGLLKNKLPKFEIVVFTSFSPSTRSQPSQDSGGQAGQAKAGEKGLSVAQMTELKRLLRPLGSEYFVTKKTLIDLALRSTQGKQPDKNYDGLDVYGMDGSVGLVLGGNDPYGVAKGVYNFSKKNPALHFWGAIFGGKFIDTDAFLEIAKMPSREVLIGRLVGMLTYPIRGLAVALNEVAKRKEAMV</sequence>
<evidence type="ECO:0000256" key="6">
    <source>
        <dbReference type="SAM" id="MobiDB-lite"/>
    </source>
</evidence>
<evidence type="ECO:0000256" key="2">
    <source>
        <dbReference type="ARBA" id="ARBA00022980"/>
    </source>
</evidence>
<evidence type="ECO:0000313" key="8">
    <source>
        <dbReference type="Proteomes" id="UP000178911"/>
    </source>
</evidence>
<dbReference type="InterPro" id="IPR001790">
    <property type="entry name" value="Ribosomal_uL10"/>
</dbReference>
<feature type="compositionally biased region" description="Low complexity" evidence="6">
    <location>
        <begin position="35"/>
        <end position="49"/>
    </location>
</feature>
<feature type="region of interest" description="Disordered" evidence="6">
    <location>
        <begin position="31"/>
        <end position="53"/>
    </location>
</feature>
<dbReference type="NCBIfam" id="NF000955">
    <property type="entry name" value="PRK00099.1-1"/>
    <property type="match status" value="1"/>
</dbReference>
<dbReference type="GO" id="GO:1990904">
    <property type="term" value="C:ribonucleoprotein complex"/>
    <property type="evidence" value="ECO:0007669"/>
    <property type="project" value="UniProtKB-KW"/>
</dbReference>
<dbReference type="InterPro" id="IPR043141">
    <property type="entry name" value="Ribosomal_uL10-like_sf"/>
</dbReference>
<evidence type="ECO:0000256" key="3">
    <source>
        <dbReference type="ARBA" id="ARBA00023274"/>
    </source>
</evidence>
<reference evidence="7 8" key="1">
    <citation type="journal article" date="2016" name="Nat. Commun.">
        <title>Thousands of microbial genomes shed light on interconnected biogeochemical processes in an aquifer system.</title>
        <authorList>
            <person name="Anantharaman K."/>
            <person name="Brown C.T."/>
            <person name="Hug L.A."/>
            <person name="Sharon I."/>
            <person name="Castelle C.J."/>
            <person name="Probst A.J."/>
            <person name="Thomas B.C."/>
            <person name="Singh A."/>
            <person name="Wilkins M.J."/>
            <person name="Karaoz U."/>
            <person name="Brodie E.L."/>
            <person name="Williams K.H."/>
            <person name="Hubbard S.S."/>
            <person name="Banfield J.F."/>
        </authorList>
    </citation>
    <scope>NUCLEOTIDE SEQUENCE [LARGE SCALE GENOMIC DNA]</scope>
</reference>
<accession>A0A1F8GJL7</accession>
<evidence type="ECO:0000313" key="7">
    <source>
        <dbReference type="EMBL" id="OGN25200.1"/>
    </source>
</evidence>
<proteinExistence type="inferred from homology"/>
<dbReference type="PANTHER" id="PTHR11560">
    <property type="entry name" value="39S RIBOSOMAL PROTEIN L10, MITOCHONDRIAL"/>
    <property type="match status" value="1"/>
</dbReference>
<keyword evidence="2 7" id="KW-0689">Ribosomal protein</keyword>
<dbReference type="Gene3D" id="6.10.250.290">
    <property type="match status" value="1"/>
</dbReference>
<dbReference type="STRING" id="1802695.A3A13_03915"/>
<dbReference type="SUPFAM" id="SSF160369">
    <property type="entry name" value="Ribosomal protein L10-like"/>
    <property type="match status" value="1"/>
</dbReference>
<dbReference type="EMBL" id="MGKJ01000004">
    <property type="protein sequence ID" value="OGN25200.1"/>
    <property type="molecule type" value="Genomic_DNA"/>
</dbReference>
<dbReference type="Proteomes" id="UP000178911">
    <property type="component" value="Unassembled WGS sequence"/>
</dbReference>